<name>A0ABX2D6U3_9CYAN</name>
<gene>
    <name evidence="1" type="ORF">E5S67_06152</name>
</gene>
<dbReference type="EMBL" id="SRRZ01000211">
    <property type="protein sequence ID" value="NQE38367.1"/>
    <property type="molecule type" value="Genomic_DNA"/>
</dbReference>
<accession>A0ABX2D6U3</accession>
<comment type="caution">
    <text evidence="1">The sequence shown here is derived from an EMBL/GenBank/DDBJ whole genome shotgun (WGS) entry which is preliminary data.</text>
</comment>
<keyword evidence="2" id="KW-1185">Reference proteome</keyword>
<sequence>MVSAVQIPLFDTAAAEVGSLYKAGDYVMLRRKPAVAAWVKRGEVYKVNKVHPIDGSLQFWNPFTNQWDFLYPDEVKLAPAPPVIEDTPPPSNHDSVTSVEVAVTELTLPPGNDDSVTSVEVAVTELTLPPGNDDYLPFDPISIYRPRGTAPEDSKKYYRLSYRDGGRVRHQHIRGGNTDSPIAQAKVQEVRSLLAAGVSPAKIAAMLRTSGGVKKTFLS</sequence>
<dbReference type="RefSeq" id="WP_172193032.1">
    <property type="nucleotide sequence ID" value="NZ_CAWPPK010000126.1"/>
</dbReference>
<organism evidence="1 2">
    <name type="scientific">Microcoleus asticus IPMA8</name>
    <dbReference type="NCBI Taxonomy" id="2563858"/>
    <lineage>
        <taxon>Bacteria</taxon>
        <taxon>Bacillati</taxon>
        <taxon>Cyanobacteriota</taxon>
        <taxon>Cyanophyceae</taxon>
        <taxon>Oscillatoriophycideae</taxon>
        <taxon>Oscillatoriales</taxon>
        <taxon>Microcoleaceae</taxon>
        <taxon>Microcoleus</taxon>
        <taxon>Microcoleus asticus</taxon>
    </lineage>
</organism>
<proteinExistence type="predicted"/>
<evidence type="ECO:0000313" key="1">
    <source>
        <dbReference type="EMBL" id="NQE38367.1"/>
    </source>
</evidence>
<evidence type="ECO:0000313" key="2">
    <source>
        <dbReference type="Proteomes" id="UP000702425"/>
    </source>
</evidence>
<protein>
    <submittedName>
        <fullName evidence="1">Uncharacterized protein</fullName>
    </submittedName>
</protein>
<dbReference type="Proteomes" id="UP000702425">
    <property type="component" value="Unassembled WGS sequence"/>
</dbReference>
<reference evidence="1 2" key="1">
    <citation type="journal article" date="2020" name="Sci. Rep.">
        <title>A novel cyanobacterial geosmin producer, revising GeoA distribution and dispersion patterns in Bacteria.</title>
        <authorList>
            <person name="Churro C."/>
            <person name="Semedo-Aguiar A.P."/>
            <person name="Silva A.D."/>
            <person name="Pereira-Leal J.B."/>
            <person name="Leite R.B."/>
        </authorList>
    </citation>
    <scope>NUCLEOTIDE SEQUENCE [LARGE SCALE GENOMIC DNA]</scope>
    <source>
        <strain evidence="1 2">IPMA8</strain>
    </source>
</reference>